<dbReference type="InterPro" id="IPR000719">
    <property type="entry name" value="Prot_kinase_dom"/>
</dbReference>
<evidence type="ECO:0000313" key="8">
    <source>
        <dbReference type="EMBL" id="EFJ14014.1"/>
    </source>
</evidence>
<evidence type="ECO:0000256" key="4">
    <source>
        <dbReference type="ARBA" id="ARBA00022840"/>
    </source>
</evidence>
<feature type="binding site" evidence="5">
    <location>
        <position position="261"/>
    </location>
    <ligand>
        <name>ATP</name>
        <dbReference type="ChEBI" id="CHEBI:30616"/>
    </ligand>
</feature>
<feature type="transmembrane region" description="Helical" evidence="6">
    <location>
        <begin position="174"/>
        <end position="192"/>
    </location>
</feature>
<keyword evidence="1" id="KW-0808">Transferase</keyword>
<dbReference type="InterPro" id="IPR051343">
    <property type="entry name" value="G-type_lectin_kinases/EP1-like"/>
</dbReference>
<accession>D8SN66</accession>
<dbReference type="InterPro" id="IPR001245">
    <property type="entry name" value="Ser-Thr/Tyr_kinase_cat_dom"/>
</dbReference>
<dbReference type="Gene3D" id="3.30.200.20">
    <property type="entry name" value="Phosphorylase Kinase, domain 1"/>
    <property type="match status" value="1"/>
</dbReference>
<dbReference type="KEGG" id="smo:SELMODRAFT_423903"/>
<evidence type="ECO:0000256" key="3">
    <source>
        <dbReference type="ARBA" id="ARBA00022741"/>
    </source>
</evidence>
<evidence type="ECO:0000256" key="2">
    <source>
        <dbReference type="ARBA" id="ARBA00022729"/>
    </source>
</evidence>
<reference evidence="8 9" key="1">
    <citation type="journal article" date="2011" name="Science">
        <title>The Selaginella genome identifies genetic changes associated with the evolution of vascular plants.</title>
        <authorList>
            <person name="Banks J.A."/>
            <person name="Nishiyama T."/>
            <person name="Hasebe M."/>
            <person name="Bowman J.L."/>
            <person name="Gribskov M."/>
            <person name="dePamphilis C."/>
            <person name="Albert V.A."/>
            <person name="Aono N."/>
            <person name="Aoyama T."/>
            <person name="Ambrose B.A."/>
            <person name="Ashton N.W."/>
            <person name="Axtell M.J."/>
            <person name="Barker E."/>
            <person name="Barker M.S."/>
            <person name="Bennetzen J.L."/>
            <person name="Bonawitz N.D."/>
            <person name="Chapple C."/>
            <person name="Cheng C."/>
            <person name="Correa L.G."/>
            <person name="Dacre M."/>
            <person name="DeBarry J."/>
            <person name="Dreyer I."/>
            <person name="Elias M."/>
            <person name="Engstrom E.M."/>
            <person name="Estelle M."/>
            <person name="Feng L."/>
            <person name="Finet C."/>
            <person name="Floyd S.K."/>
            <person name="Frommer W.B."/>
            <person name="Fujita T."/>
            <person name="Gramzow L."/>
            <person name="Gutensohn M."/>
            <person name="Harholt J."/>
            <person name="Hattori M."/>
            <person name="Heyl A."/>
            <person name="Hirai T."/>
            <person name="Hiwatashi Y."/>
            <person name="Ishikawa M."/>
            <person name="Iwata M."/>
            <person name="Karol K.G."/>
            <person name="Koehler B."/>
            <person name="Kolukisaoglu U."/>
            <person name="Kubo M."/>
            <person name="Kurata T."/>
            <person name="Lalonde S."/>
            <person name="Li K."/>
            <person name="Li Y."/>
            <person name="Litt A."/>
            <person name="Lyons E."/>
            <person name="Manning G."/>
            <person name="Maruyama T."/>
            <person name="Michael T.P."/>
            <person name="Mikami K."/>
            <person name="Miyazaki S."/>
            <person name="Morinaga S."/>
            <person name="Murata T."/>
            <person name="Mueller-Roeber B."/>
            <person name="Nelson D.R."/>
            <person name="Obara M."/>
            <person name="Oguri Y."/>
            <person name="Olmstead R.G."/>
            <person name="Onodera N."/>
            <person name="Petersen B.L."/>
            <person name="Pils B."/>
            <person name="Prigge M."/>
            <person name="Rensing S.A."/>
            <person name="Riano-Pachon D.M."/>
            <person name="Roberts A.W."/>
            <person name="Sato Y."/>
            <person name="Scheller H.V."/>
            <person name="Schulz B."/>
            <person name="Schulz C."/>
            <person name="Shakirov E.V."/>
            <person name="Shibagaki N."/>
            <person name="Shinohara N."/>
            <person name="Shippen D.E."/>
            <person name="Soerensen I."/>
            <person name="Sotooka R."/>
            <person name="Sugimoto N."/>
            <person name="Sugita M."/>
            <person name="Sumikawa N."/>
            <person name="Tanurdzic M."/>
            <person name="Theissen G."/>
            <person name="Ulvskov P."/>
            <person name="Wakazuki S."/>
            <person name="Weng J.K."/>
            <person name="Willats W.W."/>
            <person name="Wipf D."/>
            <person name="Wolf P.G."/>
            <person name="Yang L."/>
            <person name="Zimmer A.D."/>
            <person name="Zhu Q."/>
            <person name="Mitros T."/>
            <person name="Hellsten U."/>
            <person name="Loque D."/>
            <person name="Otillar R."/>
            <person name="Salamov A."/>
            <person name="Schmutz J."/>
            <person name="Shapiro H."/>
            <person name="Lindquist E."/>
            <person name="Lucas S."/>
            <person name="Rokhsar D."/>
            <person name="Grigoriev I.V."/>
        </authorList>
    </citation>
    <scope>NUCLEOTIDE SEQUENCE [LARGE SCALE GENOMIC DNA]</scope>
</reference>
<evidence type="ECO:0000256" key="1">
    <source>
        <dbReference type="ARBA" id="ARBA00022679"/>
    </source>
</evidence>
<dbReference type="HOGENOM" id="CLU_851002_0_0_1"/>
<dbReference type="PANTHER" id="PTHR47976:SF100">
    <property type="entry name" value="PROTEIN KINASE DOMAIN-CONTAINING PROTEIN"/>
    <property type="match status" value="1"/>
</dbReference>
<evidence type="ECO:0000313" key="9">
    <source>
        <dbReference type="Proteomes" id="UP000001514"/>
    </source>
</evidence>
<dbReference type="Proteomes" id="UP000001514">
    <property type="component" value="Unassembled WGS sequence"/>
</dbReference>
<gene>
    <name evidence="8" type="ORF">SELMODRAFT_423903</name>
</gene>
<dbReference type="Pfam" id="PF07714">
    <property type="entry name" value="PK_Tyr_Ser-Thr"/>
    <property type="match status" value="1"/>
</dbReference>
<evidence type="ECO:0000256" key="6">
    <source>
        <dbReference type="SAM" id="Phobius"/>
    </source>
</evidence>
<dbReference type="PROSITE" id="PS00107">
    <property type="entry name" value="PROTEIN_KINASE_ATP"/>
    <property type="match status" value="1"/>
</dbReference>
<sequence>MAALTRWMIWQSFADPHDTLVGQRLLPGQSIVSSFSKHNFSRGYFRLLVEHDRVSLKFSTSGVSSASKEEIGFLAINNGSLSYSWASSKRRSPGLRRCCGGQLAVWNVPGILWEVRLLYDEWRLHLSREMSNELEEYPVDYTRILQTCRLSSVRVRAWGVLFSLHRCMELPEVFTLWNSIAIILVVVVWKFYKATAFTPKETGKNSPSRELLRPEFPNAPRYCEHEELCEITSNFKTKLGRGGFSTVFAGVLQDGNKVAVKRLESAKQGLKKFEAEVRTVGSTHHRNLVKLQGYGAHGQHYYLVYEFVEIFRWISGSLVISRTSMNI</sequence>
<feature type="domain" description="Protein kinase" evidence="7">
    <location>
        <begin position="233"/>
        <end position="327"/>
    </location>
</feature>
<proteinExistence type="predicted"/>
<dbReference type="FunFam" id="3.30.200.20:FF:000178">
    <property type="entry name" value="serine/threonine-protein kinase PBS1-like"/>
    <property type="match status" value="1"/>
</dbReference>
<dbReference type="PANTHER" id="PTHR47976">
    <property type="entry name" value="G-TYPE LECTIN S-RECEPTOR-LIKE SERINE/THREONINE-PROTEIN KINASE SD2-5"/>
    <property type="match status" value="1"/>
</dbReference>
<dbReference type="AlphaFoldDB" id="D8SN66"/>
<keyword evidence="6" id="KW-0812">Transmembrane</keyword>
<keyword evidence="4 5" id="KW-0067">ATP-binding</keyword>
<dbReference type="GO" id="GO:0005524">
    <property type="term" value="F:ATP binding"/>
    <property type="evidence" value="ECO:0007669"/>
    <property type="project" value="UniProtKB-UniRule"/>
</dbReference>
<keyword evidence="9" id="KW-1185">Reference proteome</keyword>
<organism evidence="9">
    <name type="scientific">Selaginella moellendorffii</name>
    <name type="common">Spikemoss</name>
    <dbReference type="NCBI Taxonomy" id="88036"/>
    <lineage>
        <taxon>Eukaryota</taxon>
        <taxon>Viridiplantae</taxon>
        <taxon>Streptophyta</taxon>
        <taxon>Embryophyta</taxon>
        <taxon>Tracheophyta</taxon>
        <taxon>Lycopodiopsida</taxon>
        <taxon>Selaginellales</taxon>
        <taxon>Selaginellaceae</taxon>
        <taxon>Selaginella</taxon>
    </lineage>
</organism>
<dbReference type="SUPFAM" id="SSF56112">
    <property type="entry name" value="Protein kinase-like (PK-like)"/>
    <property type="match status" value="1"/>
</dbReference>
<dbReference type="Gramene" id="EFJ14014">
    <property type="protein sequence ID" value="EFJ14014"/>
    <property type="gene ID" value="SELMODRAFT_423903"/>
</dbReference>
<dbReference type="InterPro" id="IPR011009">
    <property type="entry name" value="Kinase-like_dom_sf"/>
</dbReference>
<keyword evidence="3 5" id="KW-0547">Nucleotide-binding</keyword>
<dbReference type="InterPro" id="IPR017441">
    <property type="entry name" value="Protein_kinase_ATP_BS"/>
</dbReference>
<evidence type="ECO:0000256" key="5">
    <source>
        <dbReference type="PROSITE-ProRule" id="PRU10141"/>
    </source>
</evidence>
<evidence type="ECO:0000259" key="7">
    <source>
        <dbReference type="PROSITE" id="PS50011"/>
    </source>
</evidence>
<dbReference type="EMBL" id="GL377629">
    <property type="protein sequence ID" value="EFJ14014.1"/>
    <property type="molecule type" value="Genomic_DNA"/>
</dbReference>
<keyword evidence="6" id="KW-1133">Transmembrane helix</keyword>
<protein>
    <recommendedName>
        <fullName evidence="7">Protein kinase domain-containing protein</fullName>
    </recommendedName>
</protein>
<keyword evidence="6" id="KW-0472">Membrane</keyword>
<dbReference type="GO" id="GO:0004672">
    <property type="term" value="F:protein kinase activity"/>
    <property type="evidence" value="ECO:0007669"/>
    <property type="project" value="InterPro"/>
</dbReference>
<name>D8SN66_SELML</name>
<dbReference type="InParanoid" id="D8SN66"/>
<keyword evidence="2" id="KW-0732">Signal</keyword>
<dbReference type="PROSITE" id="PS50011">
    <property type="entry name" value="PROTEIN_KINASE_DOM"/>
    <property type="match status" value="1"/>
</dbReference>